<accession>A0ABU2JNN6</accession>
<organism evidence="3 4">
    <name type="scientific">Streptomyces chisholmiae</name>
    <dbReference type="NCBI Taxonomy" id="3075540"/>
    <lineage>
        <taxon>Bacteria</taxon>
        <taxon>Bacillati</taxon>
        <taxon>Actinomycetota</taxon>
        <taxon>Actinomycetes</taxon>
        <taxon>Kitasatosporales</taxon>
        <taxon>Streptomycetaceae</taxon>
        <taxon>Streptomyces</taxon>
    </lineage>
</organism>
<keyword evidence="4" id="KW-1185">Reference proteome</keyword>
<dbReference type="EMBL" id="JAVREO010000005">
    <property type="protein sequence ID" value="MDT0266606.1"/>
    <property type="molecule type" value="Genomic_DNA"/>
</dbReference>
<comment type="similarity">
    <text evidence="1">Belongs to the AHA1 family.</text>
</comment>
<comment type="caution">
    <text evidence="3">The sequence shown here is derived from an EMBL/GenBank/DDBJ whole genome shotgun (WGS) entry which is preliminary data.</text>
</comment>
<evidence type="ECO:0000256" key="1">
    <source>
        <dbReference type="ARBA" id="ARBA00006817"/>
    </source>
</evidence>
<gene>
    <name evidence="3" type="ORF">RM844_09900</name>
</gene>
<evidence type="ECO:0000313" key="3">
    <source>
        <dbReference type="EMBL" id="MDT0266606.1"/>
    </source>
</evidence>
<name>A0ABU2JNN6_9ACTN</name>
<dbReference type="RefSeq" id="WP_311666642.1">
    <property type="nucleotide sequence ID" value="NZ_JAVREO010000005.1"/>
</dbReference>
<dbReference type="Pfam" id="PF08327">
    <property type="entry name" value="AHSA1"/>
    <property type="match status" value="1"/>
</dbReference>
<reference evidence="4" key="1">
    <citation type="submission" date="2023-07" db="EMBL/GenBank/DDBJ databases">
        <title>30 novel species of actinomycetes from the DSMZ collection.</title>
        <authorList>
            <person name="Nouioui I."/>
        </authorList>
    </citation>
    <scope>NUCLEOTIDE SEQUENCE [LARGE SCALE GENOMIC DNA]</scope>
    <source>
        <strain evidence="4">DSM 44915</strain>
    </source>
</reference>
<dbReference type="InterPro" id="IPR023393">
    <property type="entry name" value="START-like_dom_sf"/>
</dbReference>
<evidence type="ECO:0000313" key="4">
    <source>
        <dbReference type="Proteomes" id="UP001183410"/>
    </source>
</evidence>
<dbReference type="SUPFAM" id="SSF55961">
    <property type="entry name" value="Bet v1-like"/>
    <property type="match status" value="1"/>
</dbReference>
<feature type="domain" description="Activator of Hsp90 ATPase homologue 1/2-like C-terminal" evidence="2">
    <location>
        <begin position="22"/>
        <end position="142"/>
    </location>
</feature>
<evidence type="ECO:0000259" key="2">
    <source>
        <dbReference type="Pfam" id="PF08327"/>
    </source>
</evidence>
<dbReference type="InterPro" id="IPR013538">
    <property type="entry name" value="ASHA1/2-like_C"/>
</dbReference>
<sequence>MSTTTTTFAGRPALRFERHLAHPVPTVWRAVTEPDRLSGWYPLRVTAFEPRVGGRIVFDDGEGTVLRGTVTDWDPPRLFAFDEHADPAGRPAPERDDHLRIELTDEPGGCLLVLVHVPADPATAEGASRGWQACLAQLVTELAAG</sequence>
<dbReference type="Proteomes" id="UP001183410">
    <property type="component" value="Unassembled WGS sequence"/>
</dbReference>
<protein>
    <submittedName>
        <fullName evidence="3">SRPBCC domain-containing protein</fullName>
    </submittedName>
</protein>
<proteinExistence type="inferred from homology"/>
<dbReference type="Gene3D" id="3.30.530.20">
    <property type="match status" value="1"/>
</dbReference>